<evidence type="ECO:0000256" key="3">
    <source>
        <dbReference type="ARBA" id="ARBA00022692"/>
    </source>
</evidence>
<feature type="transmembrane region" description="Helical" evidence="6">
    <location>
        <begin position="328"/>
        <end position="349"/>
    </location>
</feature>
<dbReference type="InterPro" id="IPR002797">
    <property type="entry name" value="Polysacc_synth"/>
</dbReference>
<sequence length="426" mass="43082">MPAAAIRRPLLIPDRPSSILVGRIAASALGLVNAPLVARALGPEGRGETAAALAAFYLVPILLSMGLPLEVRRLAAGGDYAAVVRSARWAAAALVVPAFAVGLLCARYLLVGLSPGEAAAAVAGIALAPLMVVWMCDESVLLARQSYAGVALMQLTLPLANTALLVAGALLQLMSVSWVMLSYGAGTVLTACVGWALVRVRLRGPVYPLRRLVRGGASFAGGSAAEAASNRADQLIALPLIGAAQAGYYSVAVTIASIPVGLAHALGASELRRLAETPPELLLAAQQAAVRRAVAIGAALCVLLAVATPAGLAILFGPEFAPAVPATWILLGGAVLAVLNYVASTALLVGNRGRAMTWAQAAGAVSGVVFLLLAGPLWGAAGAAAAAGASSAVAGALLLRSLGGGWRPYVPRPEDLRLAWTRLVAR</sequence>
<comment type="caution">
    <text evidence="7">The sequence shown here is derived from an EMBL/GenBank/DDBJ whole genome shotgun (WGS) entry which is preliminary data.</text>
</comment>
<dbReference type="PANTHER" id="PTHR30250:SF11">
    <property type="entry name" value="O-ANTIGEN TRANSPORTER-RELATED"/>
    <property type="match status" value="1"/>
</dbReference>
<gene>
    <name evidence="7" type="ORF">ACETWP_04815</name>
</gene>
<reference evidence="7 8" key="1">
    <citation type="submission" date="2024-09" db="EMBL/GenBank/DDBJ databases">
        <authorList>
            <person name="Salinas-Garcia M.A."/>
            <person name="Prieme A."/>
        </authorList>
    </citation>
    <scope>NUCLEOTIDE SEQUENCE [LARGE SCALE GENOMIC DNA]</scope>
    <source>
        <strain evidence="7 8">DSM 21081</strain>
    </source>
</reference>
<keyword evidence="4 6" id="KW-1133">Transmembrane helix</keyword>
<organism evidence="7 8">
    <name type="scientific">Arthrobacter halodurans</name>
    <dbReference type="NCBI Taxonomy" id="516699"/>
    <lineage>
        <taxon>Bacteria</taxon>
        <taxon>Bacillati</taxon>
        <taxon>Actinomycetota</taxon>
        <taxon>Actinomycetes</taxon>
        <taxon>Micrococcales</taxon>
        <taxon>Micrococcaceae</taxon>
        <taxon>Arthrobacter</taxon>
    </lineage>
</organism>
<feature type="transmembrane region" description="Helical" evidence="6">
    <location>
        <begin position="147"/>
        <end position="171"/>
    </location>
</feature>
<dbReference type="EMBL" id="JBHDLJ010000003">
    <property type="protein sequence ID" value="MFB0833903.1"/>
    <property type="molecule type" value="Genomic_DNA"/>
</dbReference>
<name>A0ABV4UP59_9MICC</name>
<dbReference type="Pfam" id="PF01943">
    <property type="entry name" value="Polysacc_synt"/>
    <property type="match status" value="1"/>
</dbReference>
<evidence type="ECO:0000256" key="5">
    <source>
        <dbReference type="ARBA" id="ARBA00023136"/>
    </source>
</evidence>
<feature type="transmembrane region" description="Helical" evidence="6">
    <location>
        <begin position="177"/>
        <end position="198"/>
    </location>
</feature>
<keyword evidence="3 6" id="KW-0812">Transmembrane</keyword>
<evidence type="ECO:0000313" key="7">
    <source>
        <dbReference type="EMBL" id="MFB0833903.1"/>
    </source>
</evidence>
<evidence type="ECO:0000256" key="4">
    <source>
        <dbReference type="ARBA" id="ARBA00022989"/>
    </source>
</evidence>
<dbReference type="InterPro" id="IPR050833">
    <property type="entry name" value="Poly_Biosynth_Transport"/>
</dbReference>
<keyword evidence="5 6" id="KW-0472">Membrane</keyword>
<protein>
    <submittedName>
        <fullName evidence="7">Lipopolysaccharide biosynthesis protein</fullName>
    </submittedName>
</protein>
<feature type="transmembrane region" description="Helical" evidence="6">
    <location>
        <begin position="20"/>
        <end position="38"/>
    </location>
</feature>
<feature type="transmembrane region" description="Helical" evidence="6">
    <location>
        <begin position="116"/>
        <end position="135"/>
    </location>
</feature>
<evidence type="ECO:0000313" key="8">
    <source>
        <dbReference type="Proteomes" id="UP001575652"/>
    </source>
</evidence>
<feature type="transmembrane region" description="Helical" evidence="6">
    <location>
        <begin position="293"/>
        <end position="316"/>
    </location>
</feature>
<accession>A0ABV4UP59</accession>
<dbReference type="RefSeq" id="WP_373971081.1">
    <property type="nucleotide sequence ID" value="NZ_JBHDLJ010000003.1"/>
</dbReference>
<evidence type="ECO:0000256" key="1">
    <source>
        <dbReference type="ARBA" id="ARBA00004651"/>
    </source>
</evidence>
<dbReference type="Proteomes" id="UP001575652">
    <property type="component" value="Unassembled WGS sequence"/>
</dbReference>
<keyword evidence="2" id="KW-1003">Cell membrane</keyword>
<feature type="transmembrane region" description="Helical" evidence="6">
    <location>
        <begin position="50"/>
        <end position="69"/>
    </location>
</feature>
<keyword evidence="8" id="KW-1185">Reference proteome</keyword>
<proteinExistence type="predicted"/>
<evidence type="ECO:0000256" key="6">
    <source>
        <dbReference type="SAM" id="Phobius"/>
    </source>
</evidence>
<feature type="transmembrane region" description="Helical" evidence="6">
    <location>
        <begin position="89"/>
        <end position="110"/>
    </location>
</feature>
<comment type="subcellular location">
    <subcellularLocation>
        <location evidence="1">Cell membrane</location>
        <topology evidence="1">Multi-pass membrane protein</topology>
    </subcellularLocation>
</comment>
<feature type="transmembrane region" description="Helical" evidence="6">
    <location>
        <begin position="356"/>
        <end position="374"/>
    </location>
</feature>
<dbReference type="PANTHER" id="PTHR30250">
    <property type="entry name" value="PST FAMILY PREDICTED COLANIC ACID TRANSPORTER"/>
    <property type="match status" value="1"/>
</dbReference>
<evidence type="ECO:0000256" key="2">
    <source>
        <dbReference type="ARBA" id="ARBA00022475"/>
    </source>
</evidence>